<feature type="transmembrane region" description="Helical" evidence="1">
    <location>
        <begin position="167"/>
        <end position="187"/>
    </location>
</feature>
<name>A0A5C1NJT3_9GAMM</name>
<feature type="transmembrane region" description="Helical" evidence="1">
    <location>
        <begin position="300"/>
        <end position="323"/>
    </location>
</feature>
<evidence type="ECO:0000313" key="3">
    <source>
        <dbReference type="Proteomes" id="UP000324285"/>
    </source>
</evidence>
<feature type="transmembrane region" description="Helical" evidence="1">
    <location>
        <begin position="373"/>
        <end position="393"/>
    </location>
</feature>
<keyword evidence="1" id="KW-1133">Transmembrane helix</keyword>
<evidence type="ECO:0000256" key="1">
    <source>
        <dbReference type="SAM" id="Phobius"/>
    </source>
</evidence>
<dbReference type="Proteomes" id="UP000324285">
    <property type="component" value="Chromosome"/>
</dbReference>
<feature type="transmembrane region" description="Helical" evidence="1">
    <location>
        <begin position="55"/>
        <end position="75"/>
    </location>
</feature>
<proteinExistence type="predicted"/>
<feature type="transmembrane region" description="Helical" evidence="1">
    <location>
        <begin position="413"/>
        <end position="432"/>
    </location>
</feature>
<dbReference type="EMBL" id="CP038437">
    <property type="protein sequence ID" value="QEM83992.1"/>
    <property type="molecule type" value="Genomic_DNA"/>
</dbReference>
<sequence length="436" mass="46739">MPSLRHQLGGWLILTGLVLQIASFMLPWLPSPLVSLLLWSGAITLWPDIPRRNQWQAGILAGLGVLMLMAAKLVYGGDIDAWHVLDGNTFVVTMLVGVSFISLIGRPPQESQPKGPPITGKRGLIGTWLGVHLLGAILNLSTMFVIGDRLERRGPLNDPQLLALNRGLCSAAMWSPFFAAMGVVISLTPDIQFTTMVMVGLPVALAGGLFSIFELSRRFDLSTTPGFSLSPRSLLMPAGMAALVLLFHYLITPNLTIVAIITFLMPGIAILANLLRGSLVLRQRIQRHRHFRLPAMRGEITLFLCAGLLTKGMSSLVTAATQGNWTLFPVFDTSAAILSFLGIVASAIAGLHPIIGVSVLASMLDLGSINQNLFGFVALASWGVGTAVGPLSGTNLSLQGRYGISGYRMMRNNLLYALFMSLLVMVAITCLANSTG</sequence>
<dbReference type="OrthoDB" id="8523687at2"/>
<feature type="transmembrane region" description="Helical" evidence="1">
    <location>
        <begin position="12"/>
        <end position="29"/>
    </location>
</feature>
<reference evidence="2" key="1">
    <citation type="submission" date="2021-02" db="EMBL/GenBank/DDBJ databases">
        <title>Strain Y2R2, a novel species of the genus Halomonas.</title>
        <authorList>
            <person name="Huang H."/>
        </authorList>
    </citation>
    <scope>NUCLEOTIDE SEQUENCE</scope>
    <source>
        <strain evidence="2">Y2R2</strain>
    </source>
</reference>
<feature type="transmembrane region" description="Helical" evidence="1">
    <location>
        <begin position="257"/>
        <end position="279"/>
    </location>
</feature>
<gene>
    <name evidence="2" type="ORF">E4T21_08325</name>
</gene>
<feature type="transmembrane region" description="Helical" evidence="1">
    <location>
        <begin position="193"/>
        <end position="213"/>
    </location>
</feature>
<feature type="transmembrane region" description="Helical" evidence="1">
    <location>
        <begin position="234"/>
        <end position="251"/>
    </location>
</feature>
<keyword evidence="1" id="KW-0812">Transmembrane</keyword>
<organism evidence="2 3">
    <name type="scientific">Halomonas binhaiensis</name>
    <dbReference type="NCBI Taxonomy" id="2562282"/>
    <lineage>
        <taxon>Bacteria</taxon>
        <taxon>Pseudomonadati</taxon>
        <taxon>Pseudomonadota</taxon>
        <taxon>Gammaproteobacteria</taxon>
        <taxon>Oceanospirillales</taxon>
        <taxon>Halomonadaceae</taxon>
        <taxon>Halomonas</taxon>
    </lineage>
</organism>
<keyword evidence="3" id="KW-1185">Reference proteome</keyword>
<dbReference type="KEGG" id="hbh:E4T21_08325"/>
<feature type="transmembrane region" description="Helical" evidence="1">
    <location>
        <begin position="125"/>
        <end position="146"/>
    </location>
</feature>
<feature type="transmembrane region" description="Helical" evidence="1">
    <location>
        <begin position="87"/>
        <end position="105"/>
    </location>
</feature>
<accession>A0A5C1NJT3</accession>
<dbReference type="AlphaFoldDB" id="A0A5C1NJT3"/>
<protein>
    <submittedName>
        <fullName evidence="2">Uncharacterized protein</fullName>
    </submittedName>
</protein>
<keyword evidence="1" id="KW-0472">Membrane</keyword>
<evidence type="ECO:0000313" key="2">
    <source>
        <dbReference type="EMBL" id="QEM83992.1"/>
    </source>
</evidence>
<feature type="transmembrane region" description="Helical" evidence="1">
    <location>
        <begin position="335"/>
        <end position="361"/>
    </location>
</feature>